<dbReference type="Proteomes" id="UP000004454">
    <property type="component" value="Unassembled WGS sequence"/>
</dbReference>
<evidence type="ECO:0000313" key="2">
    <source>
        <dbReference type="Proteomes" id="UP000004454"/>
    </source>
</evidence>
<dbReference type="EMBL" id="AEZJ02000024">
    <property type="protein sequence ID" value="EIG92415.1"/>
    <property type="molecule type" value="Genomic_DNA"/>
</dbReference>
<protein>
    <submittedName>
        <fullName evidence="1">Uncharacterized protein</fullName>
    </submittedName>
</protein>
<accession>A0A8E0FLI8</accession>
<dbReference type="AlphaFoldDB" id="A0A8E0FLI8"/>
<comment type="caution">
    <text evidence="1">The sequence shown here is derived from an EMBL/GenBank/DDBJ whole genome shotgun (WGS) entry which is preliminary data.</text>
</comment>
<name>A0A8E0FLI8_ECOLX</name>
<reference evidence="1 2" key="1">
    <citation type="submission" date="2011-12" db="EMBL/GenBank/DDBJ databases">
        <authorList>
            <person name="Brinkac L."/>
            <person name="Radune D."/>
            <person name="Sanka R."/>
            <person name="Selengut J."/>
            <person name="DebRoy C."/>
            <person name="Feng P."/>
            <person name="Fratamico P.M."/>
            <person name="Kapur V."/>
            <person name="Kariyawasam S."/>
            <person name="Losada L."/>
            <person name="Nierman W.C."/>
            <person name="Nelson K."/>
        </authorList>
    </citation>
    <scope>NUCLEOTIDE SEQUENCE [LARGE SCALE GENOMIC DNA]</scope>
    <source>
        <strain evidence="1 2">97.0246</strain>
    </source>
</reference>
<proteinExistence type="predicted"/>
<evidence type="ECO:0000313" key="1">
    <source>
        <dbReference type="EMBL" id="EIG92415.1"/>
    </source>
</evidence>
<gene>
    <name evidence="1" type="ORF">EC970246_5673</name>
</gene>
<organism evidence="1 2">
    <name type="scientific">Escherichia coli 97.0246</name>
    <dbReference type="NCBI Taxonomy" id="869670"/>
    <lineage>
        <taxon>Bacteria</taxon>
        <taxon>Pseudomonadati</taxon>
        <taxon>Pseudomonadota</taxon>
        <taxon>Gammaproteobacteria</taxon>
        <taxon>Enterobacterales</taxon>
        <taxon>Enterobacteriaceae</taxon>
        <taxon>Escherichia</taxon>
    </lineage>
</organism>
<sequence length="53" mass="5793">MAYGEGLPLPDSYDAPDPRIKQLARRSTVTPAGLPADITILFRPTTACMMCRI</sequence>